<dbReference type="SUPFAM" id="SSF53474">
    <property type="entry name" value="alpha/beta-Hydrolases"/>
    <property type="match status" value="1"/>
</dbReference>
<proteinExistence type="predicted"/>
<dbReference type="RefSeq" id="WP_316514352.1">
    <property type="nucleotide sequence ID" value="NZ_OY726395.1"/>
</dbReference>
<feature type="domain" description="AB hydrolase-1" evidence="1">
    <location>
        <begin position="167"/>
        <end position="387"/>
    </location>
</feature>
<dbReference type="Proteomes" id="UP001190466">
    <property type="component" value="Chromosome"/>
</dbReference>
<keyword evidence="3" id="KW-1185">Reference proteome</keyword>
<dbReference type="InterPro" id="IPR036527">
    <property type="entry name" value="SCP2_sterol-bd_dom_sf"/>
</dbReference>
<accession>A0ABN9NYA6</accession>
<evidence type="ECO:0000313" key="3">
    <source>
        <dbReference type="Proteomes" id="UP001190466"/>
    </source>
</evidence>
<evidence type="ECO:0000313" key="2">
    <source>
        <dbReference type="EMBL" id="CAJ1579880.1"/>
    </source>
</evidence>
<evidence type="ECO:0000259" key="1">
    <source>
        <dbReference type="Pfam" id="PF00561"/>
    </source>
</evidence>
<gene>
    <name evidence="2" type="ORF">MU0050_000734</name>
</gene>
<sequence>MPNEFTRPDFWTAFLNELNNDTEWAAAAKYFSVRIELCCEGASFAVDTRDGKAVGAAQGPLPTGADISLEAPEHEWERILDGRADYFEATSPALGHLTVAGNAVAAGRNVKALWLFLHALSRAARPDAQPQSAFSPAPPAYSRAVTGHYVDVNGIETYYEEAGSGAPIVCIHAAGQDTLMYRHVVRGLSDHFRVISVDAPGHGKTGEPSGGPFRSLTQHADFNESFMAALGLERPIIVGCSMGGNMVLELASRRPDYYRGVVSCEGADYTPTVSPFLLEMLLLNGPQILEAWSRSMTGKRTPPDRAREVVWQLRRVAPEYIAADLTGYAGFDRRAEMANITSPVLLIRGDGDWLVNQEMVDATASRIKDSSVTVLEGTGHYPMIENPVEFNDAVRSFVDKL</sequence>
<organism evidence="2 3">
    <name type="scientific">[Mycobacterium] wendilense</name>
    <dbReference type="NCBI Taxonomy" id="3064284"/>
    <lineage>
        <taxon>Bacteria</taxon>
        <taxon>Bacillati</taxon>
        <taxon>Actinomycetota</taxon>
        <taxon>Actinomycetes</taxon>
        <taxon>Mycobacteriales</taxon>
        <taxon>Mycobacteriaceae</taxon>
        <taxon>Mycolicibacter</taxon>
    </lineage>
</organism>
<dbReference type="EMBL" id="OY726395">
    <property type="protein sequence ID" value="CAJ1579880.1"/>
    <property type="molecule type" value="Genomic_DNA"/>
</dbReference>
<dbReference type="Pfam" id="PF00561">
    <property type="entry name" value="Abhydrolase_1"/>
    <property type="match status" value="1"/>
</dbReference>
<dbReference type="PRINTS" id="PR00111">
    <property type="entry name" value="ABHYDROLASE"/>
</dbReference>
<dbReference type="SUPFAM" id="SSF55718">
    <property type="entry name" value="SCP-like"/>
    <property type="match status" value="1"/>
</dbReference>
<dbReference type="Gene3D" id="3.30.1050.10">
    <property type="entry name" value="SCP2 sterol-binding domain"/>
    <property type="match status" value="1"/>
</dbReference>
<dbReference type="Gene3D" id="3.40.50.1820">
    <property type="entry name" value="alpha/beta hydrolase"/>
    <property type="match status" value="1"/>
</dbReference>
<dbReference type="GO" id="GO:0016787">
    <property type="term" value="F:hydrolase activity"/>
    <property type="evidence" value="ECO:0007669"/>
    <property type="project" value="UniProtKB-KW"/>
</dbReference>
<keyword evidence="2" id="KW-0378">Hydrolase</keyword>
<dbReference type="InterPro" id="IPR029058">
    <property type="entry name" value="AB_hydrolase_fold"/>
</dbReference>
<dbReference type="PANTHER" id="PTHR43798">
    <property type="entry name" value="MONOACYLGLYCEROL LIPASE"/>
    <property type="match status" value="1"/>
</dbReference>
<dbReference type="InterPro" id="IPR000073">
    <property type="entry name" value="AB_hydrolase_1"/>
</dbReference>
<reference evidence="2 3" key="1">
    <citation type="submission" date="2023-08" db="EMBL/GenBank/DDBJ databases">
        <authorList>
            <person name="Folkvardsen B D."/>
            <person name="Norman A."/>
        </authorList>
    </citation>
    <scope>NUCLEOTIDE SEQUENCE [LARGE SCALE GENOMIC DNA]</scope>
    <source>
        <strain evidence="2 3">Mu0050</strain>
    </source>
</reference>
<name>A0ABN9NYA6_9MYCO</name>
<protein>
    <submittedName>
        <fullName evidence="2">Alpha/beta hydrolase</fullName>
    </submittedName>
</protein>
<dbReference type="InterPro" id="IPR050266">
    <property type="entry name" value="AB_hydrolase_sf"/>
</dbReference>